<dbReference type="AlphaFoldDB" id="A0A9P5TIZ7"/>
<sequence>MSNKVGHIFHCRSFGVQDLDRAVLAYRSAVKLAHHKYLLEITSRVKASLLCMADIDWQGLASEFRDKREPWEDLDNLNDLIYQSRRFVIGHDSLPCVKNLSLSNIIFTISDIACNVDFSAQAIRNMGSCDPFFCSGYNLQMCWPALQPGSLEDAG</sequence>
<reference evidence="1" key="1">
    <citation type="submission" date="2020-11" db="EMBL/GenBank/DDBJ databases">
        <authorList>
            <consortium name="DOE Joint Genome Institute"/>
            <person name="Ahrendt S."/>
            <person name="Riley R."/>
            <person name="Andreopoulos W."/>
            <person name="LaButti K."/>
            <person name="Pangilinan J."/>
            <person name="Ruiz-duenas F.J."/>
            <person name="Barrasa J.M."/>
            <person name="Sanchez-Garcia M."/>
            <person name="Camarero S."/>
            <person name="Miyauchi S."/>
            <person name="Serrano A."/>
            <person name="Linde D."/>
            <person name="Babiker R."/>
            <person name="Drula E."/>
            <person name="Ayuso-Fernandez I."/>
            <person name="Pacheco R."/>
            <person name="Padilla G."/>
            <person name="Ferreira P."/>
            <person name="Barriuso J."/>
            <person name="Kellner H."/>
            <person name="Castanera R."/>
            <person name="Alfaro M."/>
            <person name="Ramirez L."/>
            <person name="Pisabarro A.G."/>
            <person name="Kuo A."/>
            <person name="Tritt A."/>
            <person name="Lipzen A."/>
            <person name="He G."/>
            <person name="Yan M."/>
            <person name="Ng V."/>
            <person name="Cullen D."/>
            <person name="Martin F."/>
            <person name="Rosso M.-N."/>
            <person name="Henrissat B."/>
            <person name="Hibbett D."/>
            <person name="Martinez A.T."/>
            <person name="Grigoriev I.V."/>
        </authorList>
    </citation>
    <scope>NUCLEOTIDE SEQUENCE</scope>
    <source>
        <strain evidence="1">AH 44721</strain>
    </source>
</reference>
<keyword evidence="2" id="KW-1185">Reference proteome</keyword>
<evidence type="ECO:0000313" key="1">
    <source>
        <dbReference type="EMBL" id="KAF8880912.1"/>
    </source>
</evidence>
<accession>A0A9P5TIZ7</accession>
<dbReference type="Proteomes" id="UP000724874">
    <property type="component" value="Unassembled WGS sequence"/>
</dbReference>
<protein>
    <submittedName>
        <fullName evidence="1">Uncharacterized protein</fullName>
    </submittedName>
</protein>
<gene>
    <name evidence="1" type="ORF">CPB84DRAFT_1792223</name>
</gene>
<proteinExistence type="predicted"/>
<evidence type="ECO:0000313" key="2">
    <source>
        <dbReference type="Proteomes" id="UP000724874"/>
    </source>
</evidence>
<organism evidence="1 2">
    <name type="scientific">Gymnopilus junonius</name>
    <name type="common">Spectacular rustgill mushroom</name>
    <name type="synonym">Gymnopilus spectabilis subsp. junonius</name>
    <dbReference type="NCBI Taxonomy" id="109634"/>
    <lineage>
        <taxon>Eukaryota</taxon>
        <taxon>Fungi</taxon>
        <taxon>Dikarya</taxon>
        <taxon>Basidiomycota</taxon>
        <taxon>Agaricomycotina</taxon>
        <taxon>Agaricomycetes</taxon>
        <taxon>Agaricomycetidae</taxon>
        <taxon>Agaricales</taxon>
        <taxon>Agaricineae</taxon>
        <taxon>Hymenogastraceae</taxon>
        <taxon>Gymnopilus</taxon>
    </lineage>
</organism>
<name>A0A9P5TIZ7_GYMJU</name>
<dbReference type="EMBL" id="JADNYJ010000136">
    <property type="protein sequence ID" value="KAF8880912.1"/>
    <property type="molecule type" value="Genomic_DNA"/>
</dbReference>
<dbReference type="OrthoDB" id="9991317at2759"/>
<comment type="caution">
    <text evidence="1">The sequence shown here is derived from an EMBL/GenBank/DDBJ whole genome shotgun (WGS) entry which is preliminary data.</text>
</comment>